<dbReference type="Gene3D" id="3.30.9.10">
    <property type="entry name" value="D-Amino Acid Oxidase, subunit A, domain 2"/>
    <property type="match status" value="1"/>
</dbReference>
<gene>
    <name evidence="2" type="ORF">IAR55_004115</name>
</gene>
<dbReference type="RefSeq" id="XP_066802595.1">
    <property type="nucleotide sequence ID" value="XM_066947216.1"/>
</dbReference>
<evidence type="ECO:0000313" key="3">
    <source>
        <dbReference type="Proteomes" id="UP001388673"/>
    </source>
</evidence>
<dbReference type="GeneID" id="92181373"/>
<dbReference type="Gene3D" id="3.50.50.60">
    <property type="entry name" value="FAD/NAD(P)-binding domain"/>
    <property type="match status" value="1"/>
</dbReference>
<dbReference type="GO" id="GO:0005737">
    <property type="term" value="C:cytoplasm"/>
    <property type="evidence" value="ECO:0007669"/>
    <property type="project" value="TreeGrafter"/>
</dbReference>
<name>A0AAW0YLG6_9TREE</name>
<protein>
    <recommendedName>
        <fullName evidence="1">FAD dependent oxidoreductase domain-containing protein</fullName>
    </recommendedName>
</protein>
<dbReference type="KEGG" id="kne:92181373"/>
<evidence type="ECO:0000259" key="1">
    <source>
        <dbReference type="Pfam" id="PF01266"/>
    </source>
</evidence>
<evidence type="ECO:0000313" key="2">
    <source>
        <dbReference type="EMBL" id="KAK8853409.1"/>
    </source>
</evidence>
<dbReference type="Pfam" id="PF01266">
    <property type="entry name" value="DAO"/>
    <property type="match status" value="1"/>
</dbReference>
<sequence length="496" mass="54824">MPVAVPSHPRISPWGDKVFPPTWKLSEWQRTTRDDPLVNMGRDEPLPERSEVVIIGSGLAGTKTAHSLLTSPNPPSSITILEAREACSGASGRNAGHCRPDAFRGFTAFKKIHGEEEAGKIITSEGITLARVKEFVKEHSVECEFTPRQTLDVILNDEFREYCATAFEEAKKYGLDLSHIKYHDAEEAKKVTRIPKALGAYEWPAASLNPAKLCYAIHHLNLLLAPEKYKLFTWTPVTSVTEASSSSQTEQDGYKWVVKTTRGSVLAQRVVFATNGYTSLVLPEMEGLITSMKAEAIKLNLPPVGLDKFPRIEPTMSLRYLDRFYSVMQRPDNSIVLAAPRKWPGQSDETFKSLFGTYDDSASLQERSQHAYGSFVSIIPDGGYSAERMVEGEDGLDYAWAGILGLTPDSVPFVGPVPDKDGQYIIAGFNGHGMARIFHCAPTLASIMTGGEWDPTLPLAFKSTPERLASLRKKTGSSTEIRMDKELEEKANNLKI</sequence>
<proteinExistence type="predicted"/>
<dbReference type="InterPro" id="IPR036188">
    <property type="entry name" value="FAD/NAD-bd_sf"/>
</dbReference>
<dbReference type="AlphaFoldDB" id="A0AAW0YLG6"/>
<dbReference type="InterPro" id="IPR006076">
    <property type="entry name" value="FAD-dep_OxRdtase"/>
</dbReference>
<dbReference type="EMBL" id="JBCAWK010000007">
    <property type="protein sequence ID" value="KAK8853409.1"/>
    <property type="molecule type" value="Genomic_DNA"/>
</dbReference>
<dbReference type="Proteomes" id="UP001388673">
    <property type="component" value="Unassembled WGS sequence"/>
</dbReference>
<organism evidence="2 3">
    <name type="scientific">Kwoniella newhampshirensis</name>
    <dbReference type="NCBI Taxonomy" id="1651941"/>
    <lineage>
        <taxon>Eukaryota</taxon>
        <taxon>Fungi</taxon>
        <taxon>Dikarya</taxon>
        <taxon>Basidiomycota</taxon>
        <taxon>Agaricomycotina</taxon>
        <taxon>Tremellomycetes</taxon>
        <taxon>Tremellales</taxon>
        <taxon>Cryptococcaceae</taxon>
        <taxon>Kwoniella</taxon>
    </lineage>
</organism>
<comment type="caution">
    <text evidence="2">The sequence shown here is derived from an EMBL/GenBank/DDBJ whole genome shotgun (WGS) entry which is preliminary data.</text>
</comment>
<reference evidence="2 3" key="1">
    <citation type="journal article" date="2024" name="bioRxiv">
        <title>Comparative genomics of Cryptococcus and Kwoniella reveals pathogenesis evolution and contrasting karyotype dynamics via intercentromeric recombination or chromosome fusion.</title>
        <authorList>
            <person name="Coelho M.A."/>
            <person name="David-Palma M."/>
            <person name="Shea T."/>
            <person name="Bowers K."/>
            <person name="McGinley-Smith S."/>
            <person name="Mohammad A.W."/>
            <person name="Gnirke A."/>
            <person name="Yurkov A.M."/>
            <person name="Nowrousian M."/>
            <person name="Sun S."/>
            <person name="Cuomo C.A."/>
            <person name="Heitman J."/>
        </authorList>
    </citation>
    <scope>NUCLEOTIDE SEQUENCE [LARGE SCALE GENOMIC DNA]</scope>
    <source>
        <strain evidence="2 3">CBS 13917</strain>
    </source>
</reference>
<dbReference type="SUPFAM" id="SSF51905">
    <property type="entry name" value="FAD/NAD(P)-binding domain"/>
    <property type="match status" value="1"/>
</dbReference>
<keyword evidence="3" id="KW-1185">Reference proteome</keyword>
<dbReference type="PANTHER" id="PTHR13847">
    <property type="entry name" value="SARCOSINE DEHYDROGENASE-RELATED"/>
    <property type="match status" value="1"/>
</dbReference>
<feature type="domain" description="FAD dependent oxidoreductase" evidence="1">
    <location>
        <begin position="52"/>
        <end position="444"/>
    </location>
</feature>
<accession>A0AAW0YLG6</accession>
<dbReference type="PANTHER" id="PTHR13847:SF260">
    <property type="entry name" value="FAD DEPENDENT OXIDOREDUCTASE DOMAIN-CONTAINING PROTEIN"/>
    <property type="match status" value="1"/>
</dbReference>